<proteinExistence type="predicted"/>
<dbReference type="Proteomes" id="UP000274131">
    <property type="component" value="Unassembled WGS sequence"/>
</dbReference>
<name>A0A0N4V789_ENTVE</name>
<organism evidence="4">
    <name type="scientific">Enterobius vermicularis</name>
    <name type="common">Human pinworm</name>
    <dbReference type="NCBI Taxonomy" id="51028"/>
    <lineage>
        <taxon>Eukaryota</taxon>
        <taxon>Metazoa</taxon>
        <taxon>Ecdysozoa</taxon>
        <taxon>Nematoda</taxon>
        <taxon>Chromadorea</taxon>
        <taxon>Rhabditida</taxon>
        <taxon>Spirurina</taxon>
        <taxon>Oxyuridomorpha</taxon>
        <taxon>Oxyuroidea</taxon>
        <taxon>Oxyuridae</taxon>
        <taxon>Enterobius</taxon>
    </lineage>
</organism>
<evidence type="ECO:0000313" key="2">
    <source>
        <dbReference type="EMBL" id="VDD91010.1"/>
    </source>
</evidence>
<evidence type="ECO:0000256" key="1">
    <source>
        <dbReference type="SAM" id="MobiDB-lite"/>
    </source>
</evidence>
<reference evidence="4" key="1">
    <citation type="submission" date="2017-02" db="UniProtKB">
        <authorList>
            <consortium name="WormBaseParasite"/>
        </authorList>
    </citation>
    <scope>IDENTIFICATION</scope>
</reference>
<protein>
    <submittedName>
        <fullName evidence="4">Ig-like domain-containing protein</fullName>
    </submittedName>
</protein>
<evidence type="ECO:0000313" key="3">
    <source>
        <dbReference type="Proteomes" id="UP000274131"/>
    </source>
</evidence>
<sequence>MNSEVSHVVLLQPMSLTETDKSQQSSNPGLLPGSESSPCAASNSECGDIRSYEWVASEPVVKAPGVERGSLCGNQTSVSRLSSALYSGGALLCVSGTEKNSRNGHQNMRHSGRFGGSCVLL</sequence>
<dbReference type="WBParaSite" id="EVEC_0000615001-mRNA-1">
    <property type="protein sequence ID" value="EVEC_0000615001-mRNA-1"/>
    <property type="gene ID" value="EVEC_0000615001"/>
</dbReference>
<evidence type="ECO:0000313" key="4">
    <source>
        <dbReference type="WBParaSite" id="EVEC_0000615001-mRNA-1"/>
    </source>
</evidence>
<feature type="compositionally biased region" description="Polar residues" evidence="1">
    <location>
        <begin position="14"/>
        <end position="42"/>
    </location>
</feature>
<dbReference type="EMBL" id="UXUI01008259">
    <property type="protein sequence ID" value="VDD91010.1"/>
    <property type="molecule type" value="Genomic_DNA"/>
</dbReference>
<keyword evidence="3" id="KW-1185">Reference proteome</keyword>
<reference evidence="2 3" key="2">
    <citation type="submission" date="2018-10" db="EMBL/GenBank/DDBJ databases">
        <authorList>
            <consortium name="Pathogen Informatics"/>
        </authorList>
    </citation>
    <scope>NUCLEOTIDE SEQUENCE [LARGE SCALE GENOMIC DNA]</scope>
</reference>
<accession>A0A0N4V789</accession>
<feature type="region of interest" description="Disordered" evidence="1">
    <location>
        <begin position="12"/>
        <end position="42"/>
    </location>
</feature>
<dbReference type="AlphaFoldDB" id="A0A0N4V789"/>
<gene>
    <name evidence="2" type="ORF">EVEC_LOCUS5761</name>
</gene>